<dbReference type="Pfam" id="PF07811">
    <property type="entry name" value="TadE"/>
    <property type="match status" value="1"/>
</dbReference>
<gene>
    <name evidence="4" type="ORF">I5E68_10605</name>
</gene>
<dbReference type="AlphaFoldDB" id="A0A931HDE8"/>
<evidence type="ECO:0000256" key="1">
    <source>
        <dbReference type="SAM" id="MobiDB-lite"/>
    </source>
</evidence>
<evidence type="ECO:0000313" key="4">
    <source>
        <dbReference type="EMBL" id="MBH0113398.1"/>
    </source>
</evidence>
<evidence type="ECO:0000256" key="2">
    <source>
        <dbReference type="SAM" id="Phobius"/>
    </source>
</evidence>
<dbReference type="InterPro" id="IPR012495">
    <property type="entry name" value="TadE-like_dom"/>
</dbReference>
<dbReference type="EMBL" id="JADZGI010000001">
    <property type="protein sequence ID" value="MBH0113398.1"/>
    <property type="molecule type" value="Genomic_DNA"/>
</dbReference>
<feature type="domain" description="TadE-like" evidence="3">
    <location>
        <begin position="24"/>
        <end position="66"/>
    </location>
</feature>
<comment type="caution">
    <text evidence="4">The sequence shown here is derived from an EMBL/GenBank/DDBJ whole genome shotgun (WGS) entry which is preliminary data.</text>
</comment>
<reference evidence="4" key="1">
    <citation type="submission" date="2020-11" db="EMBL/GenBank/DDBJ databases">
        <title>Novosphingobium aureum sp. nov., a marine bacterium isolated from sediment of a salt flat.</title>
        <authorList>
            <person name="Yoo Y."/>
            <person name="Kim J.-J."/>
        </authorList>
    </citation>
    <scope>NUCLEOTIDE SEQUENCE</scope>
    <source>
        <strain evidence="4">YJ-S2-02</strain>
    </source>
</reference>
<keyword evidence="2" id="KW-1133">Transmembrane helix</keyword>
<dbReference type="RefSeq" id="WP_197163598.1">
    <property type="nucleotide sequence ID" value="NZ_JADZGI010000001.1"/>
</dbReference>
<keyword evidence="5" id="KW-1185">Reference proteome</keyword>
<accession>A0A931HDE8</accession>
<feature type="transmembrane region" description="Helical" evidence="2">
    <location>
        <begin position="25"/>
        <end position="45"/>
    </location>
</feature>
<keyword evidence="2" id="KW-0472">Membrane</keyword>
<evidence type="ECO:0000313" key="5">
    <source>
        <dbReference type="Proteomes" id="UP000617634"/>
    </source>
</evidence>
<name>A0A931HDE8_9SPHN</name>
<dbReference type="Proteomes" id="UP000617634">
    <property type="component" value="Unassembled WGS sequence"/>
</dbReference>
<evidence type="ECO:0000259" key="3">
    <source>
        <dbReference type="Pfam" id="PF07811"/>
    </source>
</evidence>
<protein>
    <submittedName>
        <fullName evidence="4">Pilus assembly protein</fullName>
    </submittedName>
</protein>
<sequence length="206" mass="22381">MNRKTAHSARIAAARAALRRDTRGVAAVEFALVAPVLLMTLFGLFDLGYNLYTAELLEGAVQKAARDATIEGSQLKTDSLDQSVTDMVHRLAPAAELTFTRTAYSSFSDVGKPEDYDDLNGNGKCDYGEPYEDANNNGHWDADRGKQGMGGARDAVLYQVEITYPRPFPVTALLGMGSDFTLNATTVLRNQPYDLSETTPHIGNCP</sequence>
<keyword evidence="2" id="KW-0812">Transmembrane</keyword>
<organism evidence="4 5">
    <name type="scientific">Novosphingobium aureum</name>
    <dbReference type="NCBI Taxonomy" id="2792964"/>
    <lineage>
        <taxon>Bacteria</taxon>
        <taxon>Pseudomonadati</taxon>
        <taxon>Pseudomonadota</taxon>
        <taxon>Alphaproteobacteria</taxon>
        <taxon>Sphingomonadales</taxon>
        <taxon>Sphingomonadaceae</taxon>
        <taxon>Novosphingobium</taxon>
    </lineage>
</organism>
<feature type="region of interest" description="Disordered" evidence="1">
    <location>
        <begin position="127"/>
        <end position="146"/>
    </location>
</feature>
<proteinExistence type="predicted"/>